<feature type="region of interest" description="Disordered" evidence="1">
    <location>
        <begin position="331"/>
        <end position="365"/>
    </location>
</feature>
<reference evidence="3 4" key="1">
    <citation type="submission" date="2023-05" db="EMBL/GenBank/DDBJ databases">
        <title>Streptantibioticus silvisoli sp. nov., acidotolerant actinomycetes 1 from pine litter.</title>
        <authorList>
            <person name="Swiecimska M."/>
            <person name="Golinska P."/>
            <person name="Sangal V."/>
            <person name="Wachnowicz B."/>
            <person name="Goodfellow M."/>
        </authorList>
    </citation>
    <scope>NUCLEOTIDE SEQUENCE [LARGE SCALE GENOMIC DNA]</scope>
    <source>
        <strain evidence="3 4">DSM 42109</strain>
    </source>
</reference>
<feature type="compositionally biased region" description="Polar residues" evidence="1">
    <location>
        <begin position="467"/>
        <end position="488"/>
    </location>
</feature>
<feature type="chain" id="PRO_5045133266" evidence="2">
    <location>
        <begin position="26"/>
        <end position="521"/>
    </location>
</feature>
<evidence type="ECO:0000256" key="1">
    <source>
        <dbReference type="SAM" id="MobiDB-lite"/>
    </source>
</evidence>
<sequence>MRKCTRAAVAVAATMTAGTCLTAQAAAQPGHEQNWVPVPVVNGHFSQPPVTGTSHHSDDRPWYWGSADKKKGGLVVGPGPGRADRQDAKEQAARIDAVRGKTDPGQFYTRLWGVKSGSKVRVHFEYSPTTDPNCPKGDKPKQRTELPLAMEIEDKEQWKTNVPAPQFTGQDEKVGKANWQSSDKDGAAVEVTATQNDPKVSFVLPTDQIDNGSGGKTTVNAACHPMIAAVRAEQLPLKVDKSVAKNNLPPARAYKGNDPEDVGTAVAKCAADADCAFAIDQRYSYGYYAKPRPVGEVYINCTFSDDGQSAALKDTREITYKERSFDSISQSARPQFLENSSTDGIVPDEPTDVTNEVSQAEKRPSAAVGKAKKSEVGKAALHFAAAWERVKGQPWQWTRSSSRTIDVITPKGHASWAEVQAARERVEGRFTTPTKSGGDKEPDVYRTFAAFDGPSRIASDRLYQRHGSMTQTEINRCQSFRPSPSTPDNAPDTAYDPADGDTRDEGLAPGTPISGTRPPRS</sequence>
<keyword evidence="4" id="KW-1185">Reference proteome</keyword>
<evidence type="ECO:0000313" key="3">
    <source>
        <dbReference type="EMBL" id="MDJ1132761.1"/>
    </source>
</evidence>
<protein>
    <submittedName>
        <fullName evidence="3">Uncharacterized protein</fullName>
    </submittedName>
</protein>
<name>A0ABT6ZVX1_9ACTN</name>
<accession>A0ABT6ZVX1</accession>
<organism evidence="3 4">
    <name type="scientific">Streptomyces iconiensis</name>
    <dbReference type="NCBI Taxonomy" id="1384038"/>
    <lineage>
        <taxon>Bacteria</taxon>
        <taxon>Bacillati</taxon>
        <taxon>Actinomycetota</taxon>
        <taxon>Actinomycetes</taxon>
        <taxon>Kitasatosporales</taxon>
        <taxon>Streptomycetaceae</taxon>
        <taxon>Streptomyces</taxon>
    </lineage>
</organism>
<dbReference type="RefSeq" id="WP_274040115.1">
    <property type="nucleotide sequence ID" value="NZ_JANCPR020000010.1"/>
</dbReference>
<evidence type="ECO:0000313" key="4">
    <source>
        <dbReference type="Proteomes" id="UP001214441"/>
    </source>
</evidence>
<evidence type="ECO:0000256" key="2">
    <source>
        <dbReference type="SAM" id="SignalP"/>
    </source>
</evidence>
<dbReference type="Proteomes" id="UP001214441">
    <property type="component" value="Unassembled WGS sequence"/>
</dbReference>
<proteinExistence type="predicted"/>
<feature type="signal peptide" evidence="2">
    <location>
        <begin position="1"/>
        <end position="25"/>
    </location>
</feature>
<feature type="compositionally biased region" description="Polar residues" evidence="1">
    <location>
        <begin position="331"/>
        <end position="343"/>
    </location>
</feature>
<gene>
    <name evidence="3" type="ORF">NMN56_012510</name>
</gene>
<dbReference type="EMBL" id="JANCPR020000010">
    <property type="protein sequence ID" value="MDJ1132761.1"/>
    <property type="molecule type" value="Genomic_DNA"/>
</dbReference>
<comment type="caution">
    <text evidence="3">The sequence shown here is derived from an EMBL/GenBank/DDBJ whole genome shotgun (WGS) entry which is preliminary data.</text>
</comment>
<keyword evidence="2" id="KW-0732">Signal</keyword>
<feature type="region of interest" description="Disordered" evidence="1">
    <location>
        <begin position="466"/>
        <end position="521"/>
    </location>
</feature>